<evidence type="ECO:0000313" key="8">
    <source>
        <dbReference type="EMBL" id="GHA07861.1"/>
    </source>
</evidence>
<name>A0A918RQ42_9GAMM</name>
<evidence type="ECO:0000256" key="2">
    <source>
        <dbReference type="ARBA" id="ARBA00005988"/>
    </source>
</evidence>
<proteinExistence type="inferred from homology"/>
<gene>
    <name evidence="8" type="ORF">GCM10008090_17110</name>
</gene>
<dbReference type="GO" id="GO:0004181">
    <property type="term" value="F:metallocarboxypeptidase activity"/>
    <property type="evidence" value="ECO:0007669"/>
    <property type="project" value="InterPro"/>
</dbReference>
<dbReference type="GO" id="GO:0005615">
    <property type="term" value="C:extracellular space"/>
    <property type="evidence" value="ECO:0007669"/>
    <property type="project" value="TreeGrafter"/>
</dbReference>
<dbReference type="AlphaFoldDB" id="A0A918RQ42"/>
<dbReference type="InterPro" id="IPR000834">
    <property type="entry name" value="Peptidase_M14"/>
</dbReference>
<dbReference type="SUPFAM" id="SSF53187">
    <property type="entry name" value="Zn-dependent exopeptidases"/>
    <property type="match status" value="1"/>
</dbReference>
<dbReference type="GO" id="GO:0006508">
    <property type="term" value="P:proteolysis"/>
    <property type="evidence" value="ECO:0007669"/>
    <property type="project" value="InterPro"/>
</dbReference>
<dbReference type="SMART" id="SM00631">
    <property type="entry name" value="Zn_pept"/>
    <property type="match status" value="1"/>
</dbReference>
<evidence type="ECO:0000256" key="4">
    <source>
        <dbReference type="ARBA" id="ARBA00022833"/>
    </source>
</evidence>
<keyword evidence="4" id="KW-0862">Zinc</keyword>
<feature type="signal peptide" evidence="6">
    <location>
        <begin position="1"/>
        <end position="24"/>
    </location>
</feature>
<feature type="chain" id="PRO_5037850618" description="Peptidase M14 domain-containing protein" evidence="6">
    <location>
        <begin position="25"/>
        <end position="767"/>
    </location>
</feature>
<dbReference type="PANTHER" id="PTHR11705:SF119">
    <property type="entry name" value="OS02G0119300 PROTEIN"/>
    <property type="match status" value="1"/>
</dbReference>
<dbReference type="PANTHER" id="PTHR11705">
    <property type="entry name" value="PROTEASE FAMILY M14 CARBOXYPEPTIDASE A,B"/>
    <property type="match status" value="1"/>
</dbReference>
<dbReference type="PROSITE" id="PS00133">
    <property type="entry name" value="CARBOXYPEPT_ZN_2"/>
    <property type="match status" value="1"/>
</dbReference>
<comment type="similarity">
    <text evidence="2 5">Belongs to the peptidase M14 family.</text>
</comment>
<keyword evidence="9" id="KW-1185">Reference proteome</keyword>
<comment type="caution">
    <text evidence="8">The sequence shown here is derived from an EMBL/GenBank/DDBJ whole genome shotgun (WGS) entry which is preliminary data.</text>
</comment>
<feature type="domain" description="Peptidase M14" evidence="7">
    <location>
        <begin position="147"/>
        <end position="457"/>
    </location>
</feature>
<dbReference type="Gene3D" id="2.60.120.260">
    <property type="entry name" value="Galactose-binding domain-like"/>
    <property type="match status" value="1"/>
</dbReference>
<dbReference type="RefSeq" id="WP_189399838.1">
    <property type="nucleotide sequence ID" value="NZ_BMXA01000002.1"/>
</dbReference>
<evidence type="ECO:0000256" key="3">
    <source>
        <dbReference type="ARBA" id="ARBA00022723"/>
    </source>
</evidence>
<accession>A0A918RQ42</accession>
<evidence type="ECO:0000256" key="5">
    <source>
        <dbReference type="PROSITE-ProRule" id="PRU01379"/>
    </source>
</evidence>
<evidence type="ECO:0000256" key="6">
    <source>
        <dbReference type="SAM" id="SignalP"/>
    </source>
</evidence>
<dbReference type="EMBL" id="BMXA01000002">
    <property type="protein sequence ID" value="GHA07861.1"/>
    <property type="molecule type" value="Genomic_DNA"/>
</dbReference>
<evidence type="ECO:0000259" key="7">
    <source>
        <dbReference type="PROSITE" id="PS52035"/>
    </source>
</evidence>
<dbReference type="PROSITE" id="PS52035">
    <property type="entry name" value="PEPTIDASE_M14"/>
    <property type="match status" value="1"/>
</dbReference>
<keyword evidence="6" id="KW-0732">Signal</keyword>
<dbReference type="InterPro" id="IPR057247">
    <property type="entry name" value="CARBOXYPEPT_ZN_2"/>
</dbReference>
<keyword evidence="3" id="KW-0479">Metal-binding</keyword>
<dbReference type="Pfam" id="PF00246">
    <property type="entry name" value="Peptidase_M14"/>
    <property type="match status" value="1"/>
</dbReference>
<feature type="active site" description="Proton donor/acceptor" evidence="5">
    <location>
        <position position="427"/>
    </location>
</feature>
<dbReference type="GO" id="GO:0008270">
    <property type="term" value="F:zinc ion binding"/>
    <property type="evidence" value="ECO:0007669"/>
    <property type="project" value="InterPro"/>
</dbReference>
<reference evidence="8" key="1">
    <citation type="journal article" date="2014" name="Int. J. Syst. Evol. Microbiol.">
        <title>Complete genome sequence of Corynebacterium casei LMG S-19264T (=DSM 44701T), isolated from a smear-ripened cheese.</title>
        <authorList>
            <consortium name="US DOE Joint Genome Institute (JGI-PGF)"/>
            <person name="Walter F."/>
            <person name="Albersmeier A."/>
            <person name="Kalinowski J."/>
            <person name="Ruckert C."/>
        </authorList>
    </citation>
    <scope>NUCLEOTIDE SEQUENCE</scope>
    <source>
        <strain evidence="8">KCTC 12711</strain>
    </source>
</reference>
<evidence type="ECO:0000256" key="1">
    <source>
        <dbReference type="ARBA" id="ARBA00001947"/>
    </source>
</evidence>
<sequence length="767" mass="82052">MKNPTLLTAILGSVLAFSAPVITANELSTTETLQLLEQEKSTTNIYRAYYPSQALARKASITFHGQLLETNSEGGFLVLQLDPDDIEQLEHFGFKVQHASSYIKRRALELESSQQRMRNLQSFRSDPPDAGRATTDVSIQAIPGYPCYETVEDTFTAAQNLVSTYPQLAEWIDVGNSWEKTVGLGGYDIWVLKLTNQTTVGDKPILFANSAIHAREYTTAPLNLDFARWLLEGYGNDADATWILNHHEVHLMLQTNPDGRKFAESGLSWRKNTNQNFCSPTSNNRGVDLNRNFTFSWNSTNGNGSSGNQCSLTYRGPQAGSEPEIQAIEGYIRSLWPDRRGPNRNDAAPSDTSGIHIDIHSYSELVLWPWGDVNQAAPNGSALRTLGRKFAFFNGYTPQQSIGLYPTDGTSDSVSYGELGVAAYTFELGTSFFQACNTYENTILPDNLPALIYAAKVVRTPYLTPSGPDSINLGLSNNAANGGVLAGTPVVLTATATDTRFNNSNGSESTQAINAAEYYIDLAPWEAGASAITLSASDGNFNQTTESISGTINTSGLSNGQHIVYVRSRDSAGNWGAVSAIFLNITDTPPPSCSYEDNFTASTGWSNSPSATCSTGTFIRGNPNQITNGGVVTQVGGDAGADGFALFTASNSSAGVNDVDGGVCIATSPSIAVSDASTLSFDWFHGQRDTGDDSSGDYFRIEYSTDGGSNFNSIVNIGDSRTQAQWATASATIPAGSNVVLRISASDGPSAGDLVEGGIDSVSICPD</sequence>
<protein>
    <recommendedName>
        <fullName evidence="7">Peptidase M14 domain-containing protein</fullName>
    </recommendedName>
</protein>
<evidence type="ECO:0000313" key="9">
    <source>
        <dbReference type="Proteomes" id="UP000614811"/>
    </source>
</evidence>
<reference evidence="8" key="2">
    <citation type="submission" date="2020-09" db="EMBL/GenBank/DDBJ databases">
        <authorList>
            <person name="Sun Q."/>
            <person name="Kim S."/>
        </authorList>
    </citation>
    <scope>NUCLEOTIDE SEQUENCE</scope>
    <source>
        <strain evidence="8">KCTC 12711</strain>
    </source>
</reference>
<organism evidence="8 9">
    <name type="scientific">Arenicella chitinivorans</name>
    <dbReference type="NCBI Taxonomy" id="1329800"/>
    <lineage>
        <taxon>Bacteria</taxon>
        <taxon>Pseudomonadati</taxon>
        <taxon>Pseudomonadota</taxon>
        <taxon>Gammaproteobacteria</taxon>
        <taxon>Arenicellales</taxon>
        <taxon>Arenicellaceae</taxon>
        <taxon>Arenicella</taxon>
    </lineage>
</organism>
<dbReference type="Proteomes" id="UP000614811">
    <property type="component" value="Unassembled WGS sequence"/>
</dbReference>
<comment type="cofactor">
    <cofactor evidence="1">
        <name>Zn(2+)</name>
        <dbReference type="ChEBI" id="CHEBI:29105"/>
    </cofactor>
</comment>
<dbReference type="CDD" id="cd06226">
    <property type="entry name" value="M14_CPT_like"/>
    <property type="match status" value="1"/>
</dbReference>
<dbReference type="Gene3D" id="3.40.630.10">
    <property type="entry name" value="Zn peptidases"/>
    <property type="match status" value="1"/>
</dbReference>